<dbReference type="EMBL" id="CP002859">
    <property type="protein sequence ID" value="AEI47546.1"/>
    <property type="molecule type" value="Genomic_DNA"/>
</dbReference>
<protein>
    <recommendedName>
        <fullName evidence="3">TonB C-terminal domain-containing protein</fullName>
    </recommendedName>
</protein>
<dbReference type="Pfam" id="PF13715">
    <property type="entry name" value="CarbopepD_reg_2"/>
    <property type="match status" value="1"/>
</dbReference>
<dbReference type="GO" id="GO:0055085">
    <property type="term" value="P:transmembrane transport"/>
    <property type="evidence" value="ECO:0007669"/>
    <property type="project" value="InterPro"/>
</dbReference>
<reference evidence="5" key="1">
    <citation type="submission" date="2011-06" db="EMBL/GenBank/DDBJ databases">
        <title>The complete genome of chromosome of Runella slithyformis DSM 19594.</title>
        <authorList>
            <consortium name="US DOE Joint Genome Institute (JGI-PGF)"/>
            <person name="Lucas S."/>
            <person name="Han J."/>
            <person name="Lapidus A."/>
            <person name="Bruce D."/>
            <person name="Goodwin L."/>
            <person name="Pitluck S."/>
            <person name="Peters L."/>
            <person name="Kyrpides N."/>
            <person name="Mavromatis K."/>
            <person name="Ivanova N."/>
            <person name="Ovchinnikova G."/>
            <person name="Zhang X."/>
            <person name="Misra M."/>
            <person name="Detter J.C."/>
            <person name="Tapia R."/>
            <person name="Han C."/>
            <person name="Land M."/>
            <person name="Hauser L."/>
            <person name="Markowitz V."/>
            <person name="Cheng J.-F."/>
            <person name="Hugenholtz P."/>
            <person name="Woyke T."/>
            <person name="Wu D."/>
            <person name="Tindall B."/>
            <person name="Faehrich R."/>
            <person name="Brambilla E."/>
            <person name="Klenk H.-P."/>
            <person name="Eisen J.A."/>
        </authorList>
    </citation>
    <scope>NUCLEOTIDE SEQUENCE [LARGE SCALE GENOMIC DNA]</scope>
    <source>
        <strain evidence="5">ATCC 29530 / DSM 19594 / LMG 11500 / NCIMB 11436 / LSU 4</strain>
    </source>
</reference>
<proteinExistence type="predicted"/>
<keyword evidence="2" id="KW-0812">Transmembrane</keyword>
<dbReference type="SUPFAM" id="SSF74653">
    <property type="entry name" value="TolA/TonB C-terminal domain"/>
    <property type="match status" value="1"/>
</dbReference>
<feature type="domain" description="TonB C-terminal" evidence="3">
    <location>
        <begin position="367"/>
        <end position="430"/>
    </location>
</feature>
<reference evidence="4 5" key="2">
    <citation type="journal article" date="2012" name="Stand. Genomic Sci.">
        <title>Complete genome sequence of the aquatic bacterium Runella slithyformis type strain (LSU 4(T)).</title>
        <authorList>
            <person name="Copeland A."/>
            <person name="Zhang X."/>
            <person name="Misra M."/>
            <person name="Lapidus A."/>
            <person name="Nolan M."/>
            <person name="Lucas S."/>
            <person name="Deshpande S."/>
            <person name="Cheng J.F."/>
            <person name="Tapia R."/>
            <person name="Goodwin L.A."/>
            <person name="Pitluck S."/>
            <person name="Liolios K."/>
            <person name="Pagani I."/>
            <person name="Ivanova N."/>
            <person name="Mikhailova N."/>
            <person name="Pati A."/>
            <person name="Chen A."/>
            <person name="Palaniappan K."/>
            <person name="Land M."/>
            <person name="Hauser L."/>
            <person name="Pan C."/>
            <person name="Jeffries C.D."/>
            <person name="Detter J.C."/>
            <person name="Brambilla E.M."/>
            <person name="Rohde M."/>
            <person name="Djao O.D."/>
            <person name="Goker M."/>
            <person name="Sikorski J."/>
            <person name="Tindall B.J."/>
            <person name="Woyke T."/>
            <person name="Bristow J."/>
            <person name="Eisen J.A."/>
            <person name="Markowitz V."/>
            <person name="Hugenholtz P."/>
            <person name="Kyrpides N.C."/>
            <person name="Klenk H.P."/>
            <person name="Mavromatis K."/>
        </authorList>
    </citation>
    <scope>NUCLEOTIDE SEQUENCE [LARGE SCALE GENOMIC DNA]</scope>
    <source>
        <strain evidence="5">ATCC 29530 / DSM 19594 / LMG 11500 / NCIMB 11436 / LSU 4</strain>
    </source>
</reference>
<feature type="transmembrane region" description="Helical" evidence="2">
    <location>
        <begin position="81"/>
        <end position="101"/>
    </location>
</feature>
<organism evidence="4 5">
    <name type="scientific">Runella slithyformis (strain ATCC 29530 / DSM 19594 / LMG 11500 / NCIMB 11436 / LSU 4)</name>
    <dbReference type="NCBI Taxonomy" id="761193"/>
    <lineage>
        <taxon>Bacteria</taxon>
        <taxon>Pseudomonadati</taxon>
        <taxon>Bacteroidota</taxon>
        <taxon>Cytophagia</taxon>
        <taxon>Cytophagales</taxon>
        <taxon>Spirosomataceae</taxon>
        <taxon>Runella</taxon>
    </lineage>
</organism>
<dbReference type="InterPro" id="IPR037682">
    <property type="entry name" value="TonB_C"/>
</dbReference>
<dbReference type="SUPFAM" id="SSF49464">
    <property type="entry name" value="Carboxypeptidase regulatory domain-like"/>
    <property type="match status" value="1"/>
</dbReference>
<dbReference type="Pfam" id="PF03544">
    <property type="entry name" value="TonB_C"/>
    <property type="match status" value="1"/>
</dbReference>
<evidence type="ECO:0000256" key="2">
    <source>
        <dbReference type="SAM" id="Phobius"/>
    </source>
</evidence>
<dbReference type="Gene3D" id="3.30.1150.10">
    <property type="match status" value="1"/>
</dbReference>
<dbReference type="RefSeq" id="WP_013926865.1">
    <property type="nucleotide sequence ID" value="NC_015703.1"/>
</dbReference>
<feature type="region of interest" description="Disordered" evidence="1">
    <location>
        <begin position="188"/>
        <end position="214"/>
    </location>
</feature>
<accession>A0A7U4E4I1</accession>
<dbReference type="KEGG" id="rsi:Runsl_1117"/>
<evidence type="ECO:0000256" key="1">
    <source>
        <dbReference type="SAM" id="MobiDB-lite"/>
    </source>
</evidence>
<keyword evidence="5" id="KW-1185">Reference proteome</keyword>
<dbReference type="AlphaFoldDB" id="A0A7U4E4I1"/>
<evidence type="ECO:0000313" key="4">
    <source>
        <dbReference type="EMBL" id="AEI47546.1"/>
    </source>
</evidence>
<gene>
    <name evidence="4" type="ordered locus">Runsl_1117</name>
</gene>
<evidence type="ECO:0000313" key="5">
    <source>
        <dbReference type="Proteomes" id="UP000000493"/>
    </source>
</evidence>
<sequence length="430" mass="46948">MAKHSKHIQPSHEQLRRYAAGELTPAEQHGVEKAALQSEQTDDAVEGLLALKKENIDEKAALNDLRQRLHQRVRKNEHRLIPFYYAGAAAVVLAVGLSWWFTQKEEPAEQFSSTIALQRPAPVIQPEAVPNTADNQPFQASPSLAAVPKPPAGKPVALVPQAVAVPKAAMQQPAEEPLPTIALEEKRNETPAPATAATPISSPDSGQNAVAKARMSDRMVDASAALSKRSAFSAFNKEDVFTVRGRVLADNQEVLPGVALQIKNQLSGVSTDALGNFVLPNVHKGDEITVTSVGFEKKQMTVNDSIIGPIVLKEDAQALSEVVVIGRQDIPTITTREVSPKNGWQKYRSYLKNAAKSYIEQNPQAPRGEVRLAFILTSLGEMGNFENVKKVNTQLFEEAVRIVKNGDAWEPGIRNGQKVPDKIILRIDFK</sequence>
<keyword evidence="2" id="KW-0472">Membrane</keyword>
<name>A0A7U4E4I1_RUNSL</name>
<evidence type="ECO:0000259" key="3">
    <source>
        <dbReference type="Pfam" id="PF03544"/>
    </source>
</evidence>
<feature type="compositionally biased region" description="Low complexity" evidence="1">
    <location>
        <begin position="190"/>
        <end position="199"/>
    </location>
</feature>
<dbReference type="InterPro" id="IPR008969">
    <property type="entry name" value="CarboxyPept-like_regulatory"/>
</dbReference>
<keyword evidence="2" id="KW-1133">Transmembrane helix</keyword>
<dbReference type="Proteomes" id="UP000000493">
    <property type="component" value="Chromosome"/>
</dbReference>